<dbReference type="InterPro" id="IPR001870">
    <property type="entry name" value="B30.2/SPRY"/>
</dbReference>
<keyword evidence="2" id="KW-0436">Ligase</keyword>
<dbReference type="FunFam" id="2.60.120.920:FF:000004">
    <property type="entry name" value="Butyrophilin subfamily 1 member A1"/>
    <property type="match status" value="1"/>
</dbReference>
<evidence type="ECO:0000313" key="2">
    <source>
        <dbReference type="EMBL" id="NWX93965.1"/>
    </source>
</evidence>
<dbReference type="InterPro" id="IPR003877">
    <property type="entry name" value="SPRY_dom"/>
</dbReference>
<protein>
    <submittedName>
        <fullName evidence="2">RO52 ligase</fullName>
    </submittedName>
</protein>
<evidence type="ECO:0000313" key="3">
    <source>
        <dbReference type="Proteomes" id="UP000538817"/>
    </source>
</evidence>
<dbReference type="PRINTS" id="PR01407">
    <property type="entry name" value="BUTYPHLNCDUF"/>
</dbReference>
<dbReference type="PROSITE" id="PS50188">
    <property type="entry name" value="B302_SPRY"/>
    <property type="match status" value="1"/>
</dbReference>
<dbReference type="Pfam" id="PF00622">
    <property type="entry name" value="SPRY"/>
    <property type="match status" value="1"/>
</dbReference>
<reference evidence="2 3" key="1">
    <citation type="submission" date="2019-09" db="EMBL/GenBank/DDBJ databases">
        <title>Bird 10,000 Genomes (B10K) Project - Family phase.</title>
        <authorList>
            <person name="Zhang G."/>
        </authorList>
    </citation>
    <scope>NUCLEOTIDE SEQUENCE [LARGE SCALE GENOMIC DNA]</scope>
    <source>
        <strain evidence="2">B10K-MSB-04</strain>
    </source>
</reference>
<dbReference type="InterPro" id="IPR013320">
    <property type="entry name" value="ConA-like_dom_sf"/>
</dbReference>
<dbReference type="Proteomes" id="UP000538817">
    <property type="component" value="Unassembled WGS sequence"/>
</dbReference>
<dbReference type="InterPro" id="IPR043136">
    <property type="entry name" value="B30.2/SPRY_sf"/>
</dbReference>
<organism evidence="2 3">
    <name type="scientific">Nothoprocta pentlandii</name>
    <dbReference type="NCBI Taxonomy" id="2585814"/>
    <lineage>
        <taxon>Eukaryota</taxon>
        <taxon>Metazoa</taxon>
        <taxon>Chordata</taxon>
        <taxon>Craniata</taxon>
        <taxon>Vertebrata</taxon>
        <taxon>Euteleostomi</taxon>
        <taxon>Archelosauria</taxon>
        <taxon>Archosauria</taxon>
        <taxon>Dinosauria</taxon>
        <taxon>Saurischia</taxon>
        <taxon>Theropoda</taxon>
        <taxon>Coelurosauria</taxon>
        <taxon>Aves</taxon>
        <taxon>Palaeognathae</taxon>
        <taxon>Tinamiformes</taxon>
        <taxon>Tinamidae</taxon>
        <taxon>Nothoprocta</taxon>
    </lineage>
</organism>
<dbReference type="GO" id="GO:0016874">
    <property type="term" value="F:ligase activity"/>
    <property type="evidence" value="ECO:0007669"/>
    <property type="project" value="UniProtKB-KW"/>
</dbReference>
<dbReference type="CDD" id="cd12888">
    <property type="entry name" value="SPRY_PRY_TRIM7_like"/>
    <property type="match status" value="1"/>
</dbReference>
<sequence length="173" mass="19131">PVHVTLDPDTANPFLVLAEDHRGVKRGDTWALLPDSPERFSTEPCVLGCPSFTVGQHHWEVAVADGGDWWATGVAEGSIRRKGVLQLSPEEGIWAVGQWFGQYHAFTHPDWTPLNLRQSPRIIQVALDCNSGQVAFADAEDGTLIFAFSLCPKPSEPLHPWLYIGSNSWLALY</sequence>
<comment type="caution">
    <text evidence="2">The sequence shown here is derived from an EMBL/GenBank/DDBJ whole genome shotgun (WGS) entry which is preliminary data.</text>
</comment>
<proteinExistence type="predicted"/>
<dbReference type="InterPro" id="IPR003879">
    <property type="entry name" value="Butyrophylin_SPRY"/>
</dbReference>
<dbReference type="InterPro" id="IPR006574">
    <property type="entry name" value="PRY"/>
</dbReference>
<feature type="non-terminal residue" evidence="2">
    <location>
        <position position="1"/>
    </location>
</feature>
<name>A0A7K7ACT6_9AVES</name>
<accession>A0A7K7ACT6</accession>
<gene>
    <name evidence="2" type="primary">Trim21</name>
    <name evidence="2" type="ORF">NOTPEN_R08234</name>
</gene>
<evidence type="ECO:0000259" key="1">
    <source>
        <dbReference type="PROSITE" id="PS50188"/>
    </source>
</evidence>
<feature type="non-terminal residue" evidence="2">
    <location>
        <position position="173"/>
    </location>
</feature>
<dbReference type="SUPFAM" id="SSF49899">
    <property type="entry name" value="Concanavalin A-like lectins/glucanases"/>
    <property type="match status" value="1"/>
</dbReference>
<feature type="domain" description="B30.2/SPRY" evidence="1">
    <location>
        <begin position="1"/>
        <end position="173"/>
    </location>
</feature>
<dbReference type="PANTHER" id="PTHR24103">
    <property type="entry name" value="E3 UBIQUITIN-PROTEIN LIGASE TRIM"/>
    <property type="match status" value="1"/>
</dbReference>
<dbReference type="SMART" id="SM00589">
    <property type="entry name" value="PRY"/>
    <property type="match status" value="1"/>
</dbReference>
<dbReference type="InterPro" id="IPR050143">
    <property type="entry name" value="TRIM/RBCC"/>
</dbReference>
<keyword evidence="3" id="KW-1185">Reference proteome</keyword>
<dbReference type="Pfam" id="PF13765">
    <property type="entry name" value="PRY"/>
    <property type="match status" value="1"/>
</dbReference>
<dbReference type="AlphaFoldDB" id="A0A7K7ACT6"/>
<dbReference type="EMBL" id="VZSG01001727">
    <property type="protein sequence ID" value="NWX93965.1"/>
    <property type="molecule type" value="Genomic_DNA"/>
</dbReference>
<dbReference type="Gene3D" id="2.60.120.920">
    <property type="match status" value="1"/>
</dbReference>